<sequence length="314" mass="33932">MTEQSLIDSPSVPAAHPARIWRRIVQEGSARRGLIIVVLVVLAALSAPWVAHELGHGETEQFRDTALNDMGIPLGPTRAFPLGADDNGRDVLVRTLYGTRVSLLVAIPATTLAMIIGLLVGLIGGYRGGRIDLLCQQVINLVLSFPFVVTALSLLALNHSSDGGAKVDPGWVVVAVITFFSWGYFARLTRGLVLHLRHQEFVAAAQLMGMTRWHILWREILPAVLPTVGVYWAIQLPTNIIAEATLSFLGVGVPAPAASLGNMIADVQRSAMYQVQPWFLAAPALALFFTVLGFNSLSSGLRNVFDPHLDRAHG</sequence>
<feature type="transmembrane region" description="Helical" evidence="8">
    <location>
        <begin position="277"/>
        <end position="297"/>
    </location>
</feature>
<keyword evidence="3" id="KW-1003">Cell membrane</keyword>
<feature type="transmembrane region" description="Helical" evidence="8">
    <location>
        <begin position="215"/>
        <end position="234"/>
    </location>
</feature>
<evidence type="ECO:0000313" key="11">
    <source>
        <dbReference type="Proteomes" id="UP000219271"/>
    </source>
</evidence>
<evidence type="ECO:0000256" key="3">
    <source>
        <dbReference type="ARBA" id="ARBA00022475"/>
    </source>
</evidence>
<name>A0A286BZE3_9GAMM</name>
<protein>
    <submittedName>
        <fullName evidence="10">Peptide/nickel transport system permease protein</fullName>
    </submittedName>
</protein>
<dbReference type="Pfam" id="PF00528">
    <property type="entry name" value="BPD_transp_1"/>
    <property type="match status" value="1"/>
</dbReference>
<dbReference type="InterPro" id="IPR000515">
    <property type="entry name" value="MetI-like"/>
</dbReference>
<dbReference type="CDD" id="cd06261">
    <property type="entry name" value="TM_PBP2"/>
    <property type="match status" value="1"/>
</dbReference>
<gene>
    <name evidence="10" type="ORF">SAMN06273570_3947</name>
</gene>
<evidence type="ECO:0000256" key="1">
    <source>
        <dbReference type="ARBA" id="ARBA00004429"/>
    </source>
</evidence>
<dbReference type="Gene3D" id="1.10.3720.10">
    <property type="entry name" value="MetI-like"/>
    <property type="match status" value="1"/>
</dbReference>
<feature type="domain" description="ABC transmembrane type-1" evidence="9">
    <location>
        <begin position="99"/>
        <end position="298"/>
    </location>
</feature>
<dbReference type="RefSeq" id="WP_097097297.1">
    <property type="nucleotide sequence ID" value="NZ_OCMY01000001.1"/>
</dbReference>
<evidence type="ECO:0000256" key="8">
    <source>
        <dbReference type="RuleBase" id="RU363032"/>
    </source>
</evidence>
<comment type="similarity">
    <text evidence="8">Belongs to the binding-protein-dependent transport system permease family.</text>
</comment>
<feature type="transmembrane region" description="Helical" evidence="8">
    <location>
        <begin position="169"/>
        <end position="188"/>
    </location>
</feature>
<dbReference type="GO" id="GO:0005886">
    <property type="term" value="C:plasma membrane"/>
    <property type="evidence" value="ECO:0007669"/>
    <property type="project" value="UniProtKB-SubCell"/>
</dbReference>
<keyword evidence="5 8" id="KW-0812">Transmembrane</keyword>
<dbReference type="GO" id="GO:0055085">
    <property type="term" value="P:transmembrane transport"/>
    <property type="evidence" value="ECO:0007669"/>
    <property type="project" value="InterPro"/>
</dbReference>
<feature type="transmembrane region" description="Helical" evidence="8">
    <location>
        <begin position="240"/>
        <end position="265"/>
    </location>
</feature>
<evidence type="ECO:0000259" key="9">
    <source>
        <dbReference type="PROSITE" id="PS50928"/>
    </source>
</evidence>
<evidence type="ECO:0000256" key="5">
    <source>
        <dbReference type="ARBA" id="ARBA00022692"/>
    </source>
</evidence>
<feature type="transmembrane region" description="Helical" evidence="8">
    <location>
        <begin position="33"/>
        <end position="51"/>
    </location>
</feature>
<proteinExistence type="inferred from homology"/>
<comment type="subcellular location">
    <subcellularLocation>
        <location evidence="1">Cell inner membrane</location>
        <topology evidence="1">Multi-pass membrane protein</topology>
    </subcellularLocation>
    <subcellularLocation>
        <location evidence="8">Cell membrane</location>
        <topology evidence="8">Multi-pass membrane protein</topology>
    </subcellularLocation>
</comment>
<keyword evidence="11" id="KW-1185">Reference proteome</keyword>
<evidence type="ECO:0000256" key="6">
    <source>
        <dbReference type="ARBA" id="ARBA00022989"/>
    </source>
</evidence>
<keyword evidence="6 8" id="KW-1133">Transmembrane helix</keyword>
<dbReference type="EMBL" id="OCMY01000001">
    <property type="protein sequence ID" value="SOD39498.1"/>
    <property type="molecule type" value="Genomic_DNA"/>
</dbReference>
<dbReference type="AlphaFoldDB" id="A0A286BZE3"/>
<keyword evidence="7 8" id="KW-0472">Membrane</keyword>
<feature type="transmembrane region" description="Helical" evidence="8">
    <location>
        <begin position="101"/>
        <end position="126"/>
    </location>
</feature>
<evidence type="ECO:0000256" key="4">
    <source>
        <dbReference type="ARBA" id="ARBA00022519"/>
    </source>
</evidence>
<dbReference type="PANTHER" id="PTHR43386">
    <property type="entry name" value="OLIGOPEPTIDE TRANSPORT SYSTEM PERMEASE PROTEIN APPC"/>
    <property type="match status" value="1"/>
</dbReference>
<dbReference type="InterPro" id="IPR035906">
    <property type="entry name" value="MetI-like_sf"/>
</dbReference>
<reference evidence="11" key="1">
    <citation type="submission" date="2017-09" db="EMBL/GenBank/DDBJ databases">
        <authorList>
            <person name="Varghese N."/>
            <person name="Submissions S."/>
        </authorList>
    </citation>
    <scope>NUCLEOTIDE SEQUENCE [LARGE SCALE GENOMIC DNA]</scope>
    <source>
        <strain evidence="11">JKS000234</strain>
    </source>
</reference>
<evidence type="ECO:0000256" key="7">
    <source>
        <dbReference type="ARBA" id="ARBA00023136"/>
    </source>
</evidence>
<evidence type="ECO:0000256" key="2">
    <source>
        <dbReference type="ARBA" id="ARBA00022448"/>
    </source>
</evidence>
<dbReference type="PROSITE" id="PS50928">
    <property type="entry name" value="ABC_TM1"/>
    <property type="match status" value="1"/>
</dbReference>
<organism evidence="10 11">
    <name type="scientific">Candidatus Pantoea floridensis</name>
    <dbReference type="NCBI Taxonomy" id="1938870"/>
    <lineage>
        <taxon>Bacteria</taxon>
        <taxon>Pseudomonadati</taxon>
        <taxon>Pseudomonadota</taxon>
        <taxon>Gammaproteobacteria</taxon>
        <taxon>Enterobacterales</taxon>
        <taxon>Erwiniaceae</taxon>
        <taxon>Pantoea</taxon>
    </lineage>
</organism>
<accession>A0A286BZE3</accession>
<dbReference type="SUPFAM" id="SSF161098">
    <property type="entry name" value="MetI-like"/>
    <property type="match status" value="1"/>
</dbReference>
<evidence type="ECO:0000313" key="10">
    <source>
        <dbReference type="EMBL" id="SOD39498.1"/>
    </source>
</evidence>
<dbReference type="Proteomes" id="UP000219271">
    <property type="component" value="Unassembled WGS sequence"/>
</dbReference>
<keyword evidence="4" id="KW-0997">Cell inner membrane</keyword>
<feature type="transmembrane region" description="Helical" evidence="8">
    <location>
        <begin position="138"/>
        <end position="157"/>
    </location>
</feature>
<dbReference type="PANTHER" id="PTHR43386:SF1">
    <property type="entry name" value="D,D-DIPEPTIDE TRANSPORT SYSTEM PERMEASE PROTEIN DDPC-RELATED"/>
    <property type="match status" value="1"/>
</dbReference>
<keyword evidence="2 8" id="KW-0813">Transport</keyword>
<dbReference type="OrthoDB" id="9805884at2"/>
<dbReference type="InterPro" id="IPR050366">
    <property type="entry name" value="BP-dependent_transpt_permease"/>
</dbReference>